<dbReference type="Gene3D" id="3.40.630.30">
    <property type="match status" value="1"/>
</dbReference>
<evidence type="ECO:0000256" key="1">
    <source>
        <dbReference type="ARBA" id="ARBA00023125"/>
    </source>
</evidence>
<dbReference type="AlphaFoldDB" id="A0A972K2C7"/>
<dbReference type="InterPro" id="IPR016181">
    <property type="entry name" value="Acyl_CoA_acyltransferase"/>
</dbReference>
<gene>
    <name evidence="3" type="ORF">GC093_25870</name>
</gene>
<evidence type="ECO:0000313" key="4">
    <source>
        <dbReference type="Proteomes" id="UP000641588"/>
    </source>
</evidence>
<proteinExistence type="predicted"/>
<feature type="domain" description="HTH merR-type" evidence="2">
    <location>
        <begin position="47"/>
        <end position="106"/>
    </location>
</feature>
<sequence length="141" mass="16514">MEPQFRSQGLAKTLTNATLDWFAERNIRLFRLVASDGARPLEILQQCGTTEDTLRYYEKIGLLSQVQRKQNKHRIYSDTDKEMLLLIKCLKKTGMSLEEIRPFLEFFKERKWKWTGKWKNCYAAIKIKSNGNKGSYSKSGI</sequence>
<evidence type="ECO:0000313" key="3">
    <source>
        <dbReference type="EMBL" id="NOU96621.1"/>
    </source>
</evidence>
<dbReference type="EMBL" id="WHOD01000100">
    <property type="protein sequence ID" value="NOU96621.1"/>
    <property type="molecule type" value="Genomic_DNA"/>
</dbReference>
<dbReference type="PANTHER" id="PTHR30204">
    <property type="entry name" value="REDOX-CYCLING DRUG-SENSING TRANSCRIPTIONAL ACTIVATOR SOXR"/>
    <property type="match status" value="1"/>
</dbReference>
<dbReference type="SUPFAM" id="SSF46955">
    <property type="entry name" value="Putative DNA-binding domain"/>
    <property type="match status" value="1"/>
</dbReference>
<accession>A0A972K2C7</accession>
<keyword evidence="4" id="KW-1185">Reference proteome</keyword>
<name>A0A972K2C7_9BACL</name>
<evidence type="ECO:0000259" key="2">
    <source>
        <dbReference type="PROSITE" id="PS50937"/>
    </source>
</evidence>
<dbReference type="Pfam" id="PF13411">
    <property type="entry name" value="MerR_1"/>
    <property type="match status" value="1"/>
</dbReference>
<dbReference type="SMART" id="SM00422">
    <property type="entry name" value="HTH_MERR"/>
    <property type="match status" value="1"/>
</dbReference>
<dbReference type="PROSITE" id="PS50937">
    <property type="entry name" value="HTH_MERR_2"/>
    <property type="match status" value="1"/>
</dbReference>
<dbReference type="InterPro" id="IPR000551">
    <property type="entry name" value="MerR-type_HTH_dom"/>
</dbReference>
<dbReference type="CDD" id="cd04301">
    <property type="entry name" value="NAT_SF"/>
    <property type="match status" value="1"/>
</dbReference>
<comment type="caution">
    <text evidence="3">The sequence shown here is derived from an EMBL/GenBank/DDBJ whole genome shotgun (WGS) entry which is preliminary data.</text>
</comment>
<dbReference type="GO" id="GO:0003677">
    <property type="term" value="F:DNA binding"/>
    <property type="evidence" value="ECO:0007669"/>
    <property type="project" value="UniProtKB-KW"/>
</dbReference>
<dbReference type="InterPro" id="IPR047057">
    <property type="entry name" value="MerR_fam"/>
</dbReference>
<dbReference type="GO" id="GO:0003700">
    <property type="term" value="F:DNA-binding transcription factor activity"/>
    <property type="evidence" value="ECO:0007669"/>
    <property type="project" value="InterPro"/>
</dbReference>
<dbReference type="InterPro" id="IPR009061">
    <property type="entry name" value="DNA-bd_dom_put_sf"/>
</dbReference>
<dbReference type="SUPFAM" id="SSF55729">
    <property type="entry name" value="Acyl-CoA N-acyltransferases (Nat)"/>
    <property type="match status" value="1"/>
</dbReference>
<dbReference type="Proteomes" id="UP000641588">
    <property type="component" value="Unassembled WGS sequence"/>
</dbReference>
<organism evidence="3 4">
    <name type="scientific">Paenibacillus foliorum</name>
    <dbReference type="NCBI Taxonomy" id="2654974"/>
    <lineage>
        <taxon>Bacteria</taxon>
        <taxon>Bacillati</taxon>
        <taxon>Bacillota</taxon>
        <taxon>Bacilli</taxon>
        <taxon>Bacillales</taxon>
        <taxon>Paenibacillaceae</taxon>
        <taxon>Paenibacillus</taxon>
    </lineage>
</organism>
<keyword evidence="1" id="KW-0238">DNA-binding</keyword>
<dbReference type="Gene3D" id="1.10.1660.10">
    <property type="match status" value="1"/>
</dbReference>
<protein>
    <submittedName>
        <fullName evidence="3">MerR family transcriptional regulator</fullName>
    </submittedName>
</protein>
<reference evidence="3" key="1">
    <citation type="submission" date="2019-10" db="EMBL/GenBank/DDBJ databases">
        <title>Description of Paenibacillus glebae sp. nov.</title>
        <authorList>
            <person name="Carlier A."/>
            <person name="Qi S."/>
        </authorList>
    </citation>
    <scope>NUCLEOTIDE SEQUENCE</scope>
    <source>
        <strain evidence="3">LMG 31456</strain>
    </source>
</reference>
<dbReference type="PANTHER" id="PTHR30204:SF83">
    <property type="entry name" value="TRANSCRIPTIONAL REGULATOR, MERR FAMILY"/>
    <property type="match status" value="1"/>
</dbReference>